<accession>A0A7T2S3F2</accession>
<gene>
    <name evidence="2" type="ORF">I6G66_28500</name>
</gene>
<dbReference type="Pfam" id="PF05171">
    <property type="entry name" value="HemS"/>
    <property type="match status" value="2"/>
</dbReference>
<dbReference type="CDD" id="cd16831">
    <property type="entry name" value="HemS-like_C"/>
    <property type="match status" value="1"/>
</dbReference>
<dbReference type="InterPro" id="IPR053733">
    <property type="entry name" value="Heme_Transport_Util_sf"/>
</dbReference>
<dbReference type="GO" id="GO:0006826">
    <property type="term" value="P:iron ion transport"/>
    <property type="evidence" value="ECO:0007669"/>
    <property type="project" value="InterPro"/>
</dbReference>
<evidence type="ECO:0000313" key="3">
    <source>
        <dbReference type="Proteomes" id="UP000594778"/>
    </source>
</evidence>
<evidence type="ECO:0000259" key="1">
    <source>
        <dbReference type="Pfam" id="PF05171"/>
    </source>
</evidence>
<dbReference type="CDD" id="cd16830">
    <property type="entry name" value="HemS-like_N"/>
    <property type="match status" value="1"/>
</dbReference>
<dbReference type="EMBL" id="CP065668">
    <property type="protein sequence ID" value="QPS08153.1"/>
    <property type="molecule type" value="Genomic_DNA"/>
</dbReference>
<evidence type="ECO:0000313" key="2">
    <source>
        <dbReference type="EMBL" id="QPS08153.1"/>
    </source>
</evidence>
<proteinExistence type="predicted"/>
<dbReference type="Gene3D" id="3.40.1570.10">
    <property type="entry name" value="HemS/ChuS/ChuX like domains"/>
    <property type="match status" value="2"/>
</dbReference>
<dbReference type="Proteomes" id="UP000594778">
    <property type="component" value="Chromosome"/>
</dbReference>
<dbReference type="InterPro" id="IPR007845">
    <property type="entry name" value="HemS/ChuX_dom"/>
</dbReference>
<reference evidence="2 3" key="1">
    <citation type="submission" date="2020-12" db="EMBL/GenBank/DDBJ databases">
        <title>FDA dAtabase for Regulatory Grade micrObial Sequences (FDA-ARGOS): Supporting development and validation of Infectious Disease Dx tests.</title>
        <authorList>
            <person name="Sproer C."/>
            <person name="Gronow S."/>
            <person name="Severitt S."/>
            <person name="Schroder I."/>
            <person name="Tallon L."/>
            <person name="Sadzewicz L."/>
            <person name="Zhao X."/>
            <person name="Boylan J."/>
            <person name="Ott S."/>
            <person name="Bowen H."/>
            <person name="Vavikolanu K."/>
            <person name="Mehta A."/>
            <person name="Aluvathingal J."/>
            <person name="Nadendla S."/>
            <person name="Lowell S."/>
            <person name="Myers T."/>
            <person name="Yan Y."/>
            <person name="Sichtig H."/>
        </authorList>
    </citation>
    <scope>NUCLEOTIDE SEQUENCE [LARGE SCALE GENOMIC DNA]</scope>
    <source>
        <strain evidence="2 3">FDAARGOS_909</strain>
    </source>
</reference>
<feature type="domain" description="Haemin-degrading HemS/ChuX" evidence="1">
    <location>
        <begin position="230"/>
        <end position="365"/>
    </location>
</feature>
<dbReference type="AlphaFoldDB" id="A0A7T2S3F2"/>
<feature type="domain" description="Haemin-degrading HemS/ChuX" evidence="1">
    <location>
        <begin position="46"/>
        <end position="179"/>
    </location>
</feature>
<protein>
    <submittedName>
        <fullName evidence="2">Hemin-degrading factor</fullName>
    </submittedName>
</protein>
<name>A0A7T2S3F2_DELAC</name>
<dbReference type="RefSeq" id="WP_197955535.1">
    <property type="nucleotide sequence ID" value="NZ_CP065668.1"/>
</dbReference>
<dbReference type="SUPFAM" id="SSF144064">
    <property type="entry name" value="Heme iron utilization protein-like"/>
    <property type="match status" value="1"/>
</dbReference>
<organism evidence="2 3">
    <name type="scientific">Delftia acidovorans</name>
    <name type="common">Pseudomonas acidovorans</name>
    <name type="synonym">Comamonas acidovorans</name>
    <dbReference type="NCBI Taxonomy" id="80866"/>
    <lineage>
        <taxon>Bacteria</taxon>
        <taxon>Pseudomonadati</taxon>
        <taxon>Pseudomonadota</taxon>
        <taxon>Betaproteobacteria</taxon>
        <taxon>Burkholderiales</taxon>
        <taxon>Comamonadaceae</taxon>
        <taxon>Delftia</taxon>
    </lineage>
</organism>
<sequence length="374" mass="40355">MSSAVHDAEEGGRLIPVDAPAVRQRFARARQDGLRAKEAADSLGLPEGAAIAAHAGQHEGNLQAVPLRAEWLAILKGLQDCGPVMALTRNESAVHEKTGVYQKLSANGGVGLALGRDIDLRMFFAQWHAGYAVTEQAAQAGRPAMRSLQFFNAQGRAVHKVHARESTDLQAWEALVQRFAEPSAGYLFRHARPRALPQADEAIDVPGLSTAWAVMQDTHEFFDLLRRFGAERQQAFRLVPGHCARLAPESVAQLLGDAAVDGLPIMVFVDSGGCIQIHTGPVHNIQPMDTPGGAQWINVMDPGFNLHLRCDLIASVWAVQKPTADGVVTSVEAFDARGDLMAMFFGERKPGRAELPGWRELVAGLPRLAAQALA</sequence>